<proteinExistence type="inferred from homology"/>
<protein>
    <submittedName>
        <fullName evidence="4">Uncharacterized domain 1-containing protein</fullName>
    </submittedName>
</protein>
<dbReference type="InterPro" id="IPR039298">
    <property type="entry name" value="ACOT13"/>
</dbReference>
<evidence type="ECO:0000313" key="4">
    <source>
        <dbReference type="EMBL" id="SFO38166.1"/>
    </source>
</evidence>
<dbReference type="InterPro" id="IPR006683">
    <property type="entry name" value="Thioestr_dom"/>
</dbReference>
<evidence type="ECO:0000256" key="1">
    <source>
        <dbReference type="ARBA" id="ARBA00008324"/>
    </source>
</evidence>
<dbReference type="PANTHER" id="PTHR21660:SF1">
    <property type="entry name" value="ACYL-COENZYME A THIOESTERASE 13"/>
    <property type="match status" value="1"/>
</dbReference>
<comment type="similarity">
    <text evidence="1">Belongs to the thioesterase PaaI family.</text>
</comment>
<evidence type="ECO:0000313" key="5">
    <source>
        <dbReference type="Proteomes" id="UP000199036"/>
    </source>
</evidence>
<dbReference type="Pfam" id="PF03061">
    <property type="entry name" value="4HBT"/>
    <property type="match status" value="1"/>
</dbReference>
<name>A0A1I5GQN0_9FLAO</name>
<accession>A0A1I5GQN0</accession>
<keyword evidence="2" id="KW-0378">Hydrolase</keyword>
<dbReference type="InterPro" id="IPR029069">
    <property type="entry name" value="HotDog_dom_sf"/>
</dbReference>
<dbReference type="Gene3D" id="3.10.129.10">
    <property type="entry name" value="Hotdog Thioesterase"/>
    <property type="match status" value="1"/>
</dbReference>
<dbReference type="CDD" id="cd03443">
    <property type="entry name" value="PaaI_thioesterase"/>
    <property type="match status" value="1"/>
</dbReference>
<dbReference type="InterPro" id="IPR003736">
    <property type="entry name" value="PAAI_dom"/>
</dbReference>
<gene>
    <name evidence="4" type="ORF">SAMN05421741_14713</name>
</gene>
<dbReference type="OrthoDB" id="32575at2"/>
<dbReference type="AlphaFoldDB" id="A0A1I5GQN0"/>
<dbReference type="EMBL" id="FOVI01000047">
    <property type="protein sequence ID" value="SFO38166.1"/>
    <property type="molecule type" value="Genomic_DNA"/>
</dbReference>
<feature type="domain" description="Thioesterase" evidence="3">
    <location>
        <begin position="53"/>
        <end position="125"/>
    </location>
</feature>
<dbReference type="RefSeq" id="WP_091526538.1">
    <property type="nucleotide sequence ID" value="NZ_FOVI01000047.1"/>
</dbReference>
<dbReference type="NCBIfam" id="TIGR00369">
    <property type="entry name" value="unchar_dom_1"/>
    <property type="match status" value="1"/>
</dbReference>
<dbReference type="GO" id="GO:0047617">
    <property type="term" value="F:fatty acyl-CoA hydrolase activity"/>
    <property type="evidence" value="ECO:0007669"/>
    <property type="project" value="InterPro"/>
</dbReference>
<evidence type="ECO:0000259" key="3">
    <source>
        <dbReference type="Pfam" id="PF03061"/>
    </source>
</evidence>
<reference evidence="5" key="1">
    <citation type="submission" date="2016-10" db="EMBL/GenBank/DDBJ databases">
        <authorList>
            <person name="Varghese N."/>
            <person name="Submissions S."/>
        </authorList>
    </citation>
    <scope>NUCLEOTIDE SEQUENCE [LARGE SCALE GENOMIC DNA]</scope>
    <source>
        <strain evidence="5">DS-12</strain>
    </source>
</reference>
<organism evidence="4 5">
    <name type="scientific">Paenimyroides ummariense</name>
    <dbReference type="NCBI Taxonomy" id="913024"/>
    <lineage>
        <taxon>Bacteria</taxon>
        <taxon>Pseudomonadati</taxon>
        <taxon>Bacteroidota</taxon>
        <taxon>Flavobacteriia</taxon>
        <taxon>Flavobacteriales</taxon>
        <taxon>Flavobacteriaceae</taxon>
        <taxon>Paenimyroides</taxon>
    </lineage>
</organism>
<keyword evidence="5" id="KW-1185">Reference proteome</keyword>
<dbReference type="PANTHER" id="PTHR21660">
    <property type="entry name" value="THIOESTERASE SUPERFAMILY MEMBER-RELATED"/>
    <property type="match status" value="1"/>
</dbReference>
<evidence type="ECO:0000256" key="2">
    <source>
        <dbReference type="ARBA" id="ARBA00022801"/>
    </source>
</evidence>
<dbReference type="SUPFAM" id="SSF54637">
    <property type="entry name" value="Thioesterase/thiol ester dehydrase-isomerase"/>
    <property type="match status" value="1"/>
</dbReference>
<sequence length="145" mass="16259">MTALEKIKTFTGKEFSASPSPFMRWLKPIVLIAEQGTLEFEYFVRSEWLNPAGNLHGGVTAAIIDDIIGATVFSLNEPIFYTTINIAVDYFSSAKADEKIIAKTHIIKKGKQFINVHCEVWNSDKSRMLAKGTSNLFKTETKIEP</sequence>
<dbReference type="Proteomes" id="UP000199036">
    <property type="component" value="Unassembled WGS sequence"/>
</dbReference>
<dbReference type="STRING" id="913024.SAMN05421741_14713"/>